<name>A0ABT3H633_9HYPH</name>
<dbReference type="EMBL" id="JAOQNS010000001">
    <property type="protein sequence ID" value="MCW2305847.1"/>
    <property type="molecule type" value="Genomic_DNA"/>
</dbReference>
<dbReference type="Gene3D" id="1.10.3720.10">
    <property type="entry name" value="MetI-like"/>
    <property type="match status" value="1"/>
</dbReference>
<feature type="transmembrane region" description="Helical" evidence="7">
    <location>
        <begin position="151"/>
        <end position="176"/>
    </location>
</feature>
<comment type="similarity">
    <text evidence="7">Belongs to the binding-protein-dependent transport system permease family.</text>
</comment>
<keyword evidence="10" id="KW-1185">Reference proteome</keyword>
<evidence type="ECO:0000256" key="5">
    <source>
        <dbReference type="ARBA" id="ARBA00022989"/>
    </source>
</evidence>
<dbReference type="Pfam" id="PF00528">
    <property type="entry name" value="BPD_transp_1"/>
    <property type="match status" value="1"/>
</dbReference>
<keyword evidence="2 7" id="KW-0813">Transport</keyword>
<accession>A0ABT3H633</accession>
<feature type="transmembrane region" description="Helical" evidence="7">
    <location>
        <begin position="197"/>
        <end position="216"/>
    </location>
</feature>
<feature type="transmembrane region" description="Helical" evidence="7">
    <location>
        <begin position="70"/>
        <end position="92"/>
    </location>
</feature>
<evidence type="ECO:0000256" key="2">
    <source>
        <dbReference type="ARBA" id="ARBA00022448"/>
    </source>
</evidence>
<keyword evidence="9" id="KW-0762">Sugar transport</keyword>
<dbReference type="InterPro" id="IPR051393">
    <property type="entry name" value="ABC_transporter_permease"/>
</dbReference>
<evidence type="ECO:0000313" key="9">
    <source>
        <dbReference type="EMBL" id="MCW2305847.1"/>
    </source>
</evidence>
<evidence type="ECO:0000313" key="10">
    <source>
        <dbReference type="Proteomes" id="UP001209755"/>
    </source>
</evidence>
<feature type="domain" description="ABC transmembrane type-1" evidence="8">
    <location>
        <begin position="66"/>
        <end position="278"/>
    </location>
</feature>
<organism evidence="9 10">
    <name type="scientific">Rhodobium gokarnense</name>
    <dbReference type="NCBI Taxonomy" id="364296"/>
    <lineage>
        <taxon>Bacteria</taxon>
        <taxon>Pseudomonadati</taxon>
        <taxon>Pseudomonadota</taxon>
        <taxon>Alphaproteobacteria</taxon>
        <taxon>Hyphomicrobiales</taxon>
        <taxon>Rhodobiaceae</taxon>
        <taxon>Rhodobium</taxon>
    </lineage>
</organism>
<dbReference type="Proteomes" id="UP001209755">
    <property type="component" value="Unassembled WGS sequence"/>
</dbReference>
<keyword evidence="5 7" id="KW-1133">Transmembrane helix</keyword>
<evidence type="ECO:0000259" key="8">
    <source>
        <dbReference type="PROSITE" id="PS50928"/>
    </source>
</evidence>
<dbReference type="InterPro" id="IPR035906">
    <property type="entry name" value="MetI-like_sf"/>
</dbReference>
<keyword evidence="6 7" id="KW-0472">Membrane</keyword>
<comment type="subcellular location">
    <subcellularLocation>
        <location evidence="1 7">Cell membrane</location>
        <topology evidence="1 7">Multi-pass membrane protein</topology>
    </subcellularLocation>
</comment>
<keyword evidence="4 7" id="KW-0812">Transmembrane</keyword>
<proteinExistence type="inferred from homology"/>
<sequence>MKTGRLVPLLFLAPALFLFGLLTIYPLVRVLLLSFFYTEYGFAGASFVGLENYAALLGDSFFRIATWNTIFFTVVATASEVGLGLLLALLVSKRFPGRFVVIPTLVAPFVLSTMVVTAIWRAWFHYDFGFLNNVLRAGGLPPVAWLFDPDIAMLSLVLVDVWQTVPLTFLILLAGLQSIQPEIYEAARMDGAGPRQILLRITIPLLVPHILLASLLRSIDSFKIFDKVYALTGGGPGQATETLSMYVYRLGFQFFDVGMASAAAVIMILVAGALAALYAVRIIRSESHAG</sequence>
<evidence type="ECO:0000256" key="7">
    <source>
        <dbReference type="RuleBase" id="RU363032"/>
    </source>
</evidence>
<dbReference type="RefSeq" id="WP_264599529.1">
    <property type="nucleotide sequence ID" value="NZ_JAOQNS010000001.1"/>
</dbReference>
<feature type="transmembrane region" description="Helical" evidence="7">
    <location>
        <begin position="257"/>
        <end position="280"/>
    </location>
</feature>
<dbReference type="PANTHER" id="PTHR30193:SF37">
    <property type="entry name" value="INNER MEMBRANE ABC TRANSPORTER PERMEASE PROTEIN YCJO"/>
    <property type="match status" value="1"/>
</dbReference>
<dbReference type="SUPFAM" id="SSF161098">
    <property type="entry name" value="MetI-like"/>
    <property type="match status" value="1"/>
</dbReference>
<evidence type="ECO:0000256" key="6">
    <source>
        <dbReference type="ARBA" id="ARBA00023136"/>
    </source>
</evidence>
<evidence type="ECO:0000256" key="4">
    <source>
        <dbReference type="ARBA" id="ARBA00022692"/>
    </source>
</evidence>
<evidence type="ECO:0000256" key="1">
    <source>
        <dbReference type="ARBA" id="ARBA00004651"/>
    </source>
</evidence>
<dbReference type="PANTHER" id="PTHR30193">
    <property type="entry name" value="ABC TRANSPORTER PERMEASE PROTEIN"/>
    <property type="match status" value="1"/>
</dbReference>
<keyword evidence="3" id="KW-1003">Cell membrane</keyword>
<comment type="caution">
    <text evidence="9">The sequence shown here is derived from an EMBL/GenBank/DDBJ whole genome shotgun (WGS) entry which is preliminary data.</text>
</comment>
<gene>
    <name evidence="9" type="ORF">M2319_000163</name>
</gene>
<protein>
    <submittedName>
        <fullName evidence="9">Multiple sugar transport system permease protein</fullName>
    </submittedName>
</protein>
<feature type="transmembrane region" description="Helical" evidence="7">
    <location>
        <begin position="6"/>
        <end position="25"/>
    </location>
</feature>
<dbReference type="InterPro" id="IPR000515">
    <property type="entry name" value="MetI-like"/>
</dbReference>
<dbReference type="PROSITE" id="PS50928">
    <property type="entry name" value="ABC_TM1"/>
    <property type="match status" value="1"/>
</dbReference>
<feature type="transmembrane region" description="Helical" evidence="7">
    <location>
        <begin position="99"/>
        <end position="123"/>
    </location>
</feature>
<reference evidence="10" key="1">
    <citation type="submission" date="2023-07" db="EMBL/GenBank/DDBJ databases">
        <title>Genome sequencing of Purple Non-Sulfur Bacteria from various extreme environments.</title>
        <authorList>
            <person name="Mayer M."/>
        </authorList>
    </citation>
    <scope>NUCLEOTIDE SEQUENCE [LARGE SCALE GENOMIC DNA]</scope>
    <source>
        <strain evidence="10">DSM 17935</strain>
    </source>
</reference>
<evidence type="ECO:0000256" key="3">
    <source>
        <dbReference type="ARBA" id="ARBA00022475"/>
    </source>
</evidence>
<dbReference type="CDD" id="cd06261">
    <property type="entry name" value="TM_PBP2"/>
    <property type="match status" value="1"/>
</dbReference>